<keyword evidence="1" id="KW-0175">Coiled coil</keyword>
<comment type="caution">
    <text evidence="3">The sequence shown here is derived from an EMBL/GenBank/DDBJ whole genome shotgun (WGS) entry which is preliminary data.</text>
</comment>
<name>A0A6I4TMP5_9SPHN</name>
<dbReference type="InterPro" id="IPR022134">
    <property type="entry name" value="DUF3667"/>
</dbReference>
<dbReference type="Pfam" id="PF12412">
    <property type="entry name" value="DUF3667"/>
    <property type="match status" value="1"/>
</dbReference>
<evidence type="ECO:0000256" key="1">
    <source>
        <dbReference type="SAM" id="Coils"/>
    </source>
</evidence>
<feature type="transmembrane region" description="Helical" evidence="2">
    <location>
        <begin position="112"/>
        <end position="133"/>
    </location>
</feature>
<accession>A0A6I4TMP5</accession>
<organism evidence="3 4">
    <name type="scientific">Qipengyuania aquimaris</name>
    <dbReference type="NCBI Taxonomy" id="255984"/>
    <lineage>
        <taxon>Bacteria</taxon>
        <taxon>Pseudomonadati</taxon>
        <taxon>Pseudomonadota</taxon>
        <taxon>Alphaproteobacteria</taxon>
        <taxon>Sphingomonadales</taxon>
        <taxon>Erythrobacteraceae</taxon>
        <taxon>Qipengyuania</taxon>
    </lineage>
</organism>
<sequence>MSDIGEGLGTAVEGGLFARAVSGGAARGGNTPLEKGHFAENACLNCGTELIGAHCHSCGQQAHLHRTMGAFLHDLMHGALHFDGKTWRTLPKLFFKPGELTRRYIDGERMRFVSPMALFLFSIFLMFAVFQLAGISAPTDIQGDASEELAGFAATELDRIERRLQSTENELAQPELDDDRRQVLETRQKELSEQASALRQAQENIPFLQQEDTRDELMQDGDVVIPLEEVDGATMRFSGSSVDWIEGAMDKWRKNPGLMLYKLQTNFYKFSWLLIPLSIPFVWLMFAWKRQYKAYDHAIFVTYSLSFMTLLTLGITLVGLLGAPTALVALASIFIPPIHIYKHLRGTYGLSRLSALWRLAIMSFFIIVILALFLQLLLVLGAF</sequence>
<dbReference type="EMBL" id="WTYI01000001">
    <property type="protein sequence ID" value="MXO96549.1"/>
    <property type="molecule type" value="Genomic_DNA"/>
</dbReference>
<keyword evidence="2" id="KW-0812">Transmembrane</keyword>
<keyword evidence="4" id="KW-1185">Reference proteome</keyword>
<evidence type="ECO:0000256" key="2">
    <source>
        <dbReference type="SAM" id="Phobius"/>
    </source>
</evidence>
<keyword evidence="2" id="KW-0472">Membrane</keyword>
<dbReference type="AlphaFoldDB" id="A0A6I4TMP5"/>
<feature type="coiled-coil region" evidence="1">
    <location>
        <begin position="150"/>
        <end position="211"/>
    </location>
</feature>
<dbReference type="OrthoDB" id="9111327at2"/>
<gene>
    <name evidence="3" type="ORF">GRI34_09000</name>
</gene>
<dbReference type="Proteomes" id="UP000432727">
    <property type="component" value="Unassembled WGS sequence"/>
</dbReference>
<evidence type="ECO:0000313" key="3">
    <source>
        <dbReference type="EMBL" id="MXO96549.1"/>
    </source>
</evidence>
<dbReference type="RefSeq" id="WP_160595634.1">
    <property type="nucleotide sequence ID" value="NZ_WTYI01000001.1"/>
</dbReference>
<keyword evidence="2" id="KW-1133">Transmembrane helix</keyword>
<evidence type="ECO:0000313" key="4">
    <source>
        <dbReference type="Proteomes" id="UP000432727"/>
    </source>
</evidence>
<protein>
    <submittedName>
        <fullName evidence="3">DUF3667 domain-containing protein</fullName>
    </submittedName>
</protein>
<reference evidence="3 4" key="1">
    <citation type="submission" date="2019-12" db="EMBL/GenBank/DDBJ databases">
        <title>Genomic-based taxomic classification of the family Erythrobacteraceae.</title>
        <authorList>
            <person name="Xu L."/>
        </authorList>
    </citation>
    <scope>NUCLEOTIDE SEQUENCE [LARGE SCALE GENOMIC DNA]</scope>
    <source>
        <strain evidence="3 4">JCM 12189</strain>
    </source>
</reference>
<feature type="transmembrane region" description="Helical" evidence="2">
    <location>
        <begin position="356"/>
        <end position="380"/>
    </location>
</feature>
<proteinExistence type="predicted"/>
<feature type="transmembrane region" description="Helical" evidence="2">
    <location>
        <begin position="270"/>
        <end position="288"/>
    </location>
</feature>